<keyword evidence="3" id="KW-1185">Reference proteome</keyword>
<evidence type="ECO:0000313" key="2">
    <source>
        <dbReference type="EMBL" id="KAE9405475.1"/>
    </source>
</evidence>
<evidence type="ECO:0000313" key="3">
    <source>
        <dbReference type="Proteomes" id="UP000799118"/>
    </source>
</evidence>
<dbReference type="OrthoDB" id="3069467at2759"/>
<dbReference type="EMBL" id="ML769409">
    <property type="protein sequence ID" value="KAE9405475.1"/>
    <property type="molecule type" value="Genomic_DNA"/>
</dbReference>
<proteinExistence type="predicted"/>
<accession>A0A6A4I9V2</accession>
<feature type="region of interest" description="Disordered" evidence="1">
    <location>
        <begin position="41"/>
        <end position="71"/>
    </location>
</feature>
<dbReference type="Proteomes" id="UP000799118">
    <property type="component" value="Unassembled WGS sequence"/>
</dbReference>
<organism evidence="2 3">
    <name type="scientific">Gymnopus androsaceus JB14</name>
    <dbReference type="NCBI Taxonomy" id="1447944"/>
    <lineage>
        <taxon>Eukaryota</taxon>
        <taxon>Fungi</taxon>
        <taxon>Dikarya</taxon>
        <taxon>Basidiomycota</taxon>
        <taxon>Agaricomycotina</taxon>
        <taxon>Agaricomycetes</taxon>
        <taxon>Agaricomycetidae</taxon>
        <taxon>Agaricales</taxon>
        <taxon>Marasmiineae</taxon>
        <taxon>Omphalotaceae</taxon>
        <taxon>Gymnopus</taxon>
    </lineage>
</organism>
<sequence length="661" mass="73532">MAKTRAMAMVSAVNKAKTHGAKAKVQNRKTLKLDSVMITVPHRQKQVNPMPQPNRSPSPARSVSEPSGLPSPAEGWHLLKAYMDGEKHASAKVMSDFLEAVSQPELEKAFGEIMGCEDDDEEGQKVLQAMLKTKLAELETQEGPKIPKRKTMFHPKFFKEDSASWHPIRNPTPFSPACSSSPTATPGTARPYCLMGLPSSSIPPTLLCPIPSVSEHSLSTLEKPESLLLEEVDNVFHLDGHEQALPDDQGSVASNKPNDAGHLTAVAKSNRVLEISVAVEERRQTLLNLVKQQRKKASAKMKEQTSKNDDVDESSGQAEEENEEMDKKQGRLSKDVKAQALALHQQYHDNLEALVTKEGKTVGCLLQAVGDVVRDNRALNQWNGFQAFTVHPNGLNMKPKEGQSNKDFQEEIRVLYLEKRNDNDEEEFKGAMEWYKKAMATQTAEKRLEGLSEKELQKLAAPFINGGRQIYEVYQVLLCFGWIVDAVSARAIAFGGDPLYVAMKDANPSQLKSQSVNYGTMIHSQLMLKKQGGVALNLVKQGMVNQYLNEGTDKVVLCGLLKDIWLHSLREVHPNKDYKQMKWGSAFADLCYEAKVKLINYPIGIKVIGPPGGIQGSANMPLKYVKEIIKQYVQFWQQEAREQTAEAAMDQDSQEDSNNEQ</sequence>
<reference evidence="2" key="1">
    <citation type="journal article" date="2019" name="Environ. Microbiol.">
        <title>Fungal ecological strategies reflected in gene transcription - a case study of two litter decomposers.</title>
        <authorList>
            <person name="Barbi F."/>
            <person name="Kohler A."/>
            <person name="Barry K."/>
            <person name="Baskaran P."/>
            <person name="Daum C."/>
            <person name="Fauchery L."/>
            <person name="Ihrmark K."/>
            <person name="Kuo A."/>
            <person name="LaButti K."/>
            <person name="Lipzen A."/>
            <person name="Morin E."/>
            <person name="Grigoriev I.V."/>
            <person name="Henrissat B."/>
            <person name="Lindahl B."/>
            <person name="Martin F."/>
        </authorList>
    </citation>
    <scope>NUCLEOTIDE SEQUENCE</scope>
    <source>
        <strain evidence="2">JB14</strain>
    </source>
</reference>
<feature type="compositionally biased region" description="Acidic residues" evidence="1">
    <location>
        <begin position="310"/>
        <end position="324"/>
    </location>
</feature>
<dbReference type="AlphaFoldDB" id="A0A6A4I9V2"/>
<feature type="compositionally biased region" description="Basic and acidic residues" evidence="1">
    <location>
        <begin position="300"/>
        <end position="309"/>
    </location>
</feature>
<evidence type="ECO:0000256" key="1">
    <source>
        <dbReference type="SAM" id="MobiDB-lite"/>
    </source>
</evidence>
<feature type="region of interest" description="Disordered" evidence="1">
    <location>
        <begin position="242"/>
        <end position="261"/>
    </location>
</feature>
<feature type="region of interest" description="Disordered" evidence="1">
    <location>
        <begin position="296"/>
        <end position="332"/>
    </location>
</feature>
<name>A0A6A4I9V2_9AGAR</name>
<gene>
    <name evidence="2" type="ORF">BT96DRAFT_988510</name>
</gene>
<protein>
    <submittedName>
        <fullName evidence="2">Uncharacterized protein</fullName>
    </submittedName>
</protein>